<protein>
    <recommendedName>
        <fullName evidence="6">Transposase</fullName>
    </recommendedName>
</protein>
<evidence type="ECO:0000259" key="3">
    <source>
        <dbReference type="Pfam" id="PF21787"/>
    </source>
</evidence>
<proteinExistence type="predicted"/>
<sequence length="225" mass="26526">MYYFIANSVARSFIGSYNSTASTSSTSSSCQTTQGLSSRTPRKDKLRKMLSHQKHKYNELQQKFNIYKKNYANNQKTMASLEHFQLMCDKFLDKGFSNFVKVQFKLSLNQSKGRRYFYETKQFALMIHFLGPKVYRFLQKSMNLPSPRTLKRTTENWEINPGCNQFLFTVLAKVKSMEPKYKQCVLCVDEMSLKSSLYYDIKKDEIVGFTNRVHKQSYFIEWLII</sequence>
<feature type="domain" description="THAP9-like helix-turn-helix" evidence="2">
    <location>
        <begin position="90"/>
        <end position="152"/>
    </location>
</feature>
<comment type="caution">
    <text evidence="4">The sequence shown here is derived from an EMBL/GenBank/DDBJ whole genome shotgun (WGS) entry which is preliminary data.</text>
</comment>
<dbReference type="InterPro" id="IPR021896">
    <property type="entry name" value="THAP9-like_HTH"/>
</dbReference>
<gene>
    <name evidence="4" type="ORF">MEUPH1_LOCUS12226</name>
</gene>
<evidence type="ECO:0000313" key="4">
    <source>
        <dbReference type="EMBL" id="CAI6356496.1"/>
    </source>
</evidence>
<dbReference type="Pfam" id="PF21787">
    <property type="entry name" value="TNP-like_RNaseH_N"/>
    <property type="match status" value="1"/>
</dbReference>
<evidence type="ECO:0000313" key="5">
    <source>
        <dbReference type="Proteomes" id="UP001160148"/>
    </source>
</evidence>
<accession>A0AAV0WLB0</accession>
<dbReference type="Proteomes" id="UP001160148">
    <property type="component" value="Unassembled WGS sequence"/>
</dbReference>
<feature type="domain" description="Transposable element P transposase-like RNase H" evidence="3">
    <location>
        <begin position="160"/>
        <end position="211"/>
    </location>
</feature>
<reference evidence="4 5" key="1">
    <citation type="submission" date="2023-01" db="EMBL/GenBank/DDBJ databases">
        <authorList>
            <person name="Whitehead M."/>
        </authorList>
    </citation>
    <scope>NUCLEOTIDE SEQUENCE [LARGE SCALE GENOMIC DNA]</scope>
</reference>
<organism evidence="4 5">
    <name type="scientific">Macrosiphum euphorbiae</name>
    <name type="common">potato aphid</name>
    <dbReference type="NCBI Taxonomy" id="13131"/>
    <lineage>
        <taxon>Eukaryota</taxon>
        <taxon>Metazoa</taxon>
        <taxon>Ecdysozoa</taxon>
        <taxon>Arthropoda</taxon>
        <taxon>Hexapoda</taxon>
        <taxon>Insecta</taxon>
        <taxon>Pterygota</taxon>
        <taxon>Neoptera</taxon>
        <taxon>Paraneoptera</taxon>
        <taxon>Hemiptera</taxon>
        <taxon>Sternorrhyncha</taxon>
        <taxon>Aphidomorpha</taxon>
        <taxon>Aphidoidea</taxon>
        <taxon>Aphididae</taxon>
        <taxon>Macrosiphini</taxon>
        <taxon>Macrosiphum</taxon>
    </lineage>
</organism>
<evidence type="ECO:0000259" key="2">
    <source>
        <dbReference type="Pfam" id="PF12017"/>
    </source>
</evidence>
<feature type="compositionally biased region" description="Low complexity" evidence="1">
    <location>
        <begin position="19"/>
        <end position="38"/>
    </location>
</feature>
<dbReference type="Pfam" id="PF12017">
    <property type="entry name" value="Tnp_P_element"/>
    <property type="match status" value="1"/>
</dbReference>
<evidence type="ECO:0008006" key="6">
    <source>
        <dbReference type="Google" id="ProtNLM"/>
    </source>
</evidence>
<evidence type="ECO:0000256" key="1">
    <source>
        <dbReference type="SAM" id="MobiDB-lite"/>
    </source>
</evidence>
<dbReference type="AlphaFoldDB" id="A0AAV0WLB0"/>
<dbReference type="InterPro" id="IPR048365">
    <property type="entry name" value="TNP-like_RNaseH_N"/>
</dbReference>
<keyword evidence="5" id="KW-1185">Reference proteome</keyword>
<name>A0AAV0WLB0_9HEMI</name>
<feature type="region of interest" description="Disordered" evidence="1">
    <location>
        <begin position="19"/>
        <end position="44"/>
    </location>
</feature>
<dbReference type="EMBL" id="CARXXK010000002">
    <property type="protein sequence ID" value="CAI6356496.1"/>
    <property type="molecule type" value="Genomic_DNA"/>
</dbReference>